<dbReference type="Proteomes" id="UP000053236">
    <property type="component" value="Unassembled WGS sequence"/>
</dbReference>
<name>W2HLP8_PHYNI</name>
<evidence type="ECO:0000313" key="1">
    <source>
        <dbReference type="EMBL" id="ETK96168.1"/>
    </source>
</evidence>
<dbReference type="AlphaFoldDB" id="W2HLP8"/>
<dbReference type="EMBL" id="KI684095">
    <property type="protein sequence ID" value="ETK96168.1"/>
    <property type="molecule type" value="Genomic_DNA"/>
</dbReference>
<proteinExistence type="predicted"/>
<reference evidence="1" key="1">
    <citation type="submission" date="2013-11" db="EMBL/GenBank/DDBJ databases">
        <title>The Genome Sequence of Phytophthora parasitica CJ02B3.</title>
        <authorList>
            <consortium name="The Broad Institute Genomics Platform"/>
            <person name="Russ C."/>
            <person name="Tyler B."/>
            <person name="Panabieres F."/>
            <person name="Shan W."/>
            <person name="Tripathy S."/>
            <person name="Grunwald N."/>
            <person name="Machado M."/>
            <person name="Johnson C.S."/>
            <person name="Arredondo F."/>
            <person name="Hong C."/>
            <person name="Coffey M."/>
            <person name="Young S.K."/>
            <person name="Zeng Q."/>
            <person name="Gargeya S."/>
            <person name="Fitzgerald M."/>
            <person name="Abouelleil A."/>
            <person name="Alvarado L."/>
            <person name="Chapman S.B."/>
            <person name="Gainer-Dewar J."/>
            <person name="Goldberg J."/>
            <person name="Griggs A."/>
            <person name="Gujja S."/>
            <person name="Hansen M."/>
            <person name="Howarth C."/>
            <person name="Imamovic A."/>
            <person name="Ireland A."/>
            <person name="Larimer J."/>
            <person name="McCowan C."/>
            <person name="Murphy C."/>
            <person name="Pearson M."/>
            <person name="Poon T.W."/>
            <person name="Priest M."/>
            <person name="Roberts A."/>
            <person name="Saif S."/>
            <person name="Shea T."/>
            <person name="Sykes S."/>
            <person name="Wortman J."/>
            <person name="Nusbaum C."/>
            <person name="Birren B."/>
        </authorList>
    </citation>
    <scope>NUCLEOTIDE SEQUENCE [LARGE SCALE GENOMIC DNA]</scope>
    <source>
        <strain evidence="1">CJ02B3</strain>
    </source>
</reference>
<accession>W2HLP8</accession>
<protein>
    <submittedName>
        <fullName evidence="1">Uncharacterized protein</fullName>
    </submittedName>
</protein>
<gene>
    <name evidence="1" type="ORF">L915_01004</name>
</gene>
<sequence length="45" mass="5057">MTGLSFKHEFLSTVFLAENLDRFLLDKAVDPPLELGPHEFLVVGL</sequence>
<organism evidence="1">
    <name type="scientific">Phytophthora nicotianae</name>
    <name type="common">Potato buckeye rot agent</name>
    <name type="synonym">Phytophthora parasitica</name>
    <dbReference type="NCBI Taxonomy" id="4792"/>
    <lineage>
        <taxon>Eukaryota</taxon>
        <taxon>Sar</taxon>
        <taxon>Stramenopiles</taxon>
        <taxon>Oomycota</taxon>
        <taxon>Peronosporomycetes</taxon>
        <taxon>Peronosporales</taxon>
        <taxon>Peronosporaceae</taxon>
        <taxon>Phytophthora</taxon>
    </lineage>
</organism>